<dbReference type="GO" id="GO:0110001">
    <property type="term" value="C:toxin-antitoxin complex"/>
    <property type="evidence" value="ECO:0007669"/>
    <property type="project" value="InterPro"/>
</dbReference>
<sequence length="166" mass="19918">MSENQPLVINGWTIFAHSLFLEQLEELIIQVENLRQKYPQEYKQKNATKRLAAIFKLAFNVIPQDPTLNDYRQGTTLGDEYKHWFRAKFFQQYRLFFRYHQQGKIIVYAWVNDENTKRAYQSKTDAYRVFQKMLESGNPPDDWNDLLKEAESQTHHLSKWALKNII</sequence>
<proteinExistence type="predicted"/>
<feature type="coiled-coil region" evidence="1">
    <location>
        <begin position="17"/>
        <end position="44"/>
    </location>
</feature>
<reference evidence="3" key="1">
    <citation type="journal article" date="2020" name="ISME J.">
        <title>Comparative genomics reveals insights into cyanobacterial evolution and habitat adaptation.</title>
        <authorList>
            <person name="Chen M.Y."/>
            <person name="Teng W.K."/>
            <person name="Zhao L."/>
            <person name="Hu C.X."/>
            <person name="Zhou Y.K."/>
            <person name="Han B.P."/>
            <person name="Song L.R."/>
            <person name="Shu W.S."/>
        </authorList>
    </citation>
    <scope>NUCLEOTIDE SEQUENCE [LARGE SCALE GENOMIC DNA]</scope>
    <source>
        <strain evidence="3">FACHB-251</strain>
    </source>
</reference>
<dbReference type="Proteomes" id="UP000662185">
    <property type="component" value="Unassembled WGS sequence"/>
</dbReference>
<dbReference type="RefSeq" id="WP_190557847.1">
    <property type="nucleotide sequence ID" value="NZ_JACJQU010000002.1"/>
</dbReference>
<comment type="caution">
    <text evidence="2">The sequence shown here is derived from an EMBL/GenBank/DDBJ whole genome shotgun (WGS) entry which is preliminary data.</text>
</comment>
<dbReference type="EMBL" id="JACJQU010000002">
    <property type="protein sequence ID" value="MBD2292960.1"/>
    <property type="molecule type" value="Genomic_DNA"/>
</dbReference>
<dbReference type="GO" id="GO:0004540">
    <property type="term" value="F:RNA nuclease activity"/>
    <property type="evidence" value="ECO:0007669"/>
    <property type="project" value="InterPro"/>
</dbReference>
<evidence type="ECO:0000256" key="1">
    <source>
        <dbReference type="SAM" id="Coils"/>
    </source>
</evidence>
<keyword evidence="3" id="KW-1185">Reference proteome</keyword>
<dbReference type="InterPro" id="IPR021679">
    <property type="entry name" value="Toxin_endonuclease_YhaV"/>
</dbReference>
<evidence type="ECO:0000313" key="3">
    <source>
        <dbReference type="Proteomes" id="UP000662185"/>
    </source>
</evidence>
<gene>
    <name evidence="2" type="ORF">H6G06_05550</name>
</gene>
<keyword evidence="1" id="KW-0175">Coiled coil</keyword>
<accession>A0A926WF41</accession>
<dbReference type="AlphaFoldDB" id="A0A926WF41"/>
<organism evidence="2 3">
    <name type="scientific">Anabaena sphaerica FACHB-251</name>
    <dbReference type="NCBI Taxonomy" id="2692883"/>
    <lineage>
        <taxon>Bacteria</taxon>
        <taxon>Bacillati</taxon>
        <taxon>Cyanobacteriota</taxon>
        <taxon>Cyanophyceae</taxon>
        <taxon>Nostocales</taxon>
        <taxon>Nostocaceae</taxon>
        <taxon>Anabaena</taxon>
    </lineage>
</organism>
<name>A0A926WF41_9NOST</name>
<protein>
    <submittedName>
        <fullName evidence="2">Type II toxin-antitoxin system YhaV family toxin</fullName>
    </submittedName>
</protein>
<dbReference type="Pfam" id="PF11663">
    <property type="entry name" value="Toxin_YhaV"/>
    <property type="match status" value="1"/>
</dbReference>
<evidence type="ECO:0000313" key="2">
    <source>
        <dbReference type="EMBL" id="MBD2292960.1"/>
    </source>
</evidence>